<dbReference type="SMART" id="SM01196">
    <property type="entry name" value="FERM_C"/>
    <property type="match status" value="1"/>
</dbReference>
<dbReference type="SUPFAM" id="SSF50156">
    <property type="entry name" value="PDZ domain-like"/>
    <property type="match status" value="3"/>
</dbReference>
<evidence type="ECO:0000313" key="6">
    <source>
        <dbReference type="Proteomes" id="UP000515152"/>
    </source>
</evidence>
<reference evidence="7" key="1">
    <citation type="submission" date="2025-08" db="UniProtKB">
        <authorList>
            <consortium name="RefSeq"/>
        </authorList>
    </citation>
    <scope>IDENTIFICATION</scope>
</reference>
<dbReference type="Gene3D" id="3.10.20.90">
    <property type="entry name" value="Phosphatidylinositol 3-kinase Catalytic Subunit, Chain A, domain 1"/>
    <property type="match status" value="1"/>
</dbReference>
<dbReference type="RefSeq" id="XP_031434405.1">
    <property type="nucleotide sequence ID" value="XM_031578545.2"/>
</dbReference>
<keyword evidence="6" id="KW-1185">Reference proteome</keyword>
<dbReference type="Gene3D" id="2.30.29.30">
    <property type="entry name" value="Pleckstrin-homology domain (PH domain)/Phosphotyrosine-binding domain (PTB)"/>
    <property type="match status" value="1"/>
</dbReference>
<dbReference type="Gene3D" id="1.10.510.10">
    <property type="entry name" value="Transferase(Phosphotransferase) domain 1"/>
    <property type="match status" value="1"/>
</dbReference>
<dbReference type="SUPFAM" id="SSF54236">
    <property type="entry name" value="Ubiquitin-like"/>
    <property type="match status" value="1"/>
</dbReference>
<dbReference type="SMART" id="SM00228">
    <property type="entry name" value="PDZ"/>
    <property type="match status" value="3"/>
</dbReference>
<gene>
    <name evidence="7" type="primary">ptpn20</name>
</gene>
<dbReference type="Pfam" id="PF16474">
    <property type="entry name" value="KIND"/>
    <property type="match status" value="1"/>
</dbReference>
<dbReference type="InterPro" id="IPR018979">
    <property type="entry name" value="FERM_N"/>
</dbReference>
<dbReference type="InterPro" id="IPR011019">
    <property type="entry name" value="KIND_dom"/>
</dbReference>
<dbReference type="PROSITE" id="PS50057">
    <property type="entry name" value="FERM_3"/>
    <property type="match status" value="1"/>
</dbReference>
<dbReference type="InterPro" id="IPR018980">
    <property type="entry name" value="FERM_PH-like_C"/>
</dbReference>
<feature type="region of interest" description="Disordered" evidence="2">
    <location>
        <begin position="761"/>
        <end position="782"/>
    </location>
</feature>
<feature type="domain" description="PDZ" evidence="4">
    <location>
        <begin position="788"/>
        <end position="874"/>
    </location>
</feature>
<feature type="region of interest" description="Disordered" evidence="2">
    <location>
        <begin position="204"/>
        <end position="315"/>
    </location>
</feature>
<feature type="compositionally biased region" description="Low complexity" evidence="2">
    <location>
        <begin position="293"/>
        <end position="303"/>
    </location>
</feature>
<dbReference type="InterPro" id="IPR001478">
    <property type="entry name" value="PDZ"/>
</dbReference>
<evidence type="ECO:0000259" key="3">
    <source>
        <dbReference type="PROSITE" id="PS50057"/>
    </source>
</evidence>
<dbReference type="Pfam" id="PF09379">
    <property type="entry name" value="FERM_N"/>
    <property type="match status" value="1"/>
</dbReference>
<dbReference type="Pfam" id="PF00373">
    <property type="entry name" value="FERM_M"/>
    <property type="match status" value="1"/>
</dbReference>
<dbReference type="InterPro" id="IPR029071">
    <property type="entry name" value="Ubiquitin-like_domsf"/>
</dbReference>
<dbReference type="CDD" id="cd06792">
    <property type="entry name" value="PDZ2-PTPN13_FRMPD2-like"/>
    <property type="match status" value="1"/>
</dbReference>
<feature type="compositionally biased region" description="Polar residues" evidence="2">
    <location>
        <begin position="765"/>
        <end position="778"/>
    </location>
</feature>
<sequence length="1506" mass="166133">MSSTFVTLAEVLEARGGPLGEEEIWSLLLGTAEAMVDLSYKGQTNICTIITPGSLLLSATGTLAFKSCSQSEETSPFTAPEMLQGRPMSTKLAVEKVAVYSLGMTLYWCVDYRLPQNQPVQLSDALNMLLLSMCEDVAHRRMGLSAILEACEEQQKAMPLPPPNRAIRQLVEHLLNNTAESSAISNPVVPLSGRSQMVRERLHGKRSAYLGNPEGNGASGQRRRLSSDSELHKGGLSQQKSWTQKRRSSPPPSFQTTPNRLLSGLQQRGSGSSSWLSRSPYLSEGGRPPSPPISLSESSASLAQRKAKTLGPEFARMGDEPQITLELPGSIVSKKGKSCVSQREVCVFLPSDQCLLVRCDIKSRGRDVFDMVVAHANLVEHFYFGLAFIDDDDYFFLDPEMKISKVAPDVWKKQPGAAFTLYLRVKFFADDVSFIQHRLTRHQYYLQLRKDLLEDKLHCNEDTALYLAALALQAEFGDYMPEVYGRTYFQLEQYVSKRILDKMALPCLREELPRLHSNNSHMLPEEAEMEFLKLTQQLSEYGVLFHRVGREHDKRPIGGDMMLGISSKGISVYELRNNTRFMSRRFHWNETDNISAGRRKFTIECSPSGKKHSFQTESSKIAQYLLSLCSAQHKFDSEMASRQLTHTLTTDENLEKYLAVCRSQHSQMKRLSCSEMVLNNVGLTAALPSDSFSKSCDDLSSKAEARQKKQRELQDINEMREPLHSSRPDSEPIYRNMSIVSLNRPDSEPIYRNMSIVSLHRQDSEVQSGSSSLRGTPTRSPPEREIICVSLKKDPKLGYGFVIVGEDSTGKLDLGIFIGSIIPDGPADKDGRIRAGGRLISLNKSSLEGVSFSAAAAILQTCPEEVELIVSQPKQSLHDSKMAGGAGGYSLMLERSYDSQTTLSSEYRPAVEELEEALTTILTPKAGRRLPVPVVRILETQDNWSRNSSITSMRAPDILFVELRKNNGSLGISVAGGVNTSVRNGGIYIKSLVMEGAADLDGRIQIGDRLLEVDGTNLRGVTHRQAVECLKGTGEVVSLLLEREQPVVLDTSTPSTLERQMCSSLSSSFSTLPGRDVPMDTTFSSRPKDYSFVSDENTADVLLRRSVNGLGFSFIVWDMSAPLGFGGACVGGSVVRIKRLFPGQPAEQSGQLQEGDVILAVNGQSLKGIPYQKVLLMLRGASDEVRLTICRPPPGTLPDIDTCSLSAGLSPLRGTRSMSLDLRMRDLSMDFHRLLQLKAEEQRKEKDELLERLKRLEEREQREEREREEREQREERERLRPWDNTGTPIRGLRPCDTSDTPTRGLRPCDTSDPPTRGLRPCDTSDTPIRGLGPCDISDTPIRGLGPCDTSDTPTRGLRPCDTSDTPIRGLGPCDISDTPIRGLGPCDTSDTPIRGLGPCDISDTPIRGLGPCDTSDTPIRGVGSCDTPISKGPSIGSPAREAGSSDRPMRVVTPKGTPMRQVEPMNESTAEPAAASVTMATDSAMSQEPTVRSSIQSQEESTMFPR</sequence>
<dbReference type="CTD" id="26095"/>
<dbReference type="Proteomes" id="UP000515152">
    <property type="component" value="Chromosome 13"/>
</dbReference>
<evidence type="ECO:0000259" key="4">
    <source>
        <dbReference type="PROSITE" id="PS50106"/>
    </source>
</evidence>
<dbReference type="InterPro" id="IPR000299">
    <property type="entry name" value="FERM_domain"/>
</dbReference>
<feature type="compositionally biased region" description="Low complexity" evidence="2">
    <location>
        <begin position="260"/>
        <end position="279"/>
    </location>
</feature>
<keyword evidence="1" id="KW-0677">Repeat</keyword>
<dbReference type="Pfam" id="PF00595">
    <property type="entry name" value="PDZ"/>
    <property type="match status" value="3"/>
</dbReference>
<dbReference type="Pfam" id="PF09380">
    <property type="entry name" value="FERM_C"/>
    <property type="match status" value="1"/>
</dbReference>
<dbReference type="GO" id="GO:0008092">
    <property type="term" value="F:cytoskeletal protein binding"/>
    <property type="evidence" value="ECO:0007669"/>
    <property type="project" value="InterPro"/>
</dbReference>
<proteinExistence type="predicted"/>
<organism evidence="6 7">
    <name type="scientific">Clupea harengus</name>
    <name type="common">Atlantic herring</name>
    <dbReference type="NCBI Taxonomy" id="7950"/>
    <lineage>
        <taxon>Eukaryota</taxon>
        <taxon>Metazoa</taxon>
        <taxon>Chordata</taxon>
        <taxon>Craniata</taxon>
        <taxon>Vertebrata</taxon>
        <taxon>Euteleostomi</taxon>
        <taxon>Actinopterygii</taxon>
        <taxon>Neopterygii</taxon>
        <taxon>Teleostei</taxon>
        <taxon>Clupei</taxon>
        <taxon>Clupeiformes</taxon>
        <taxon>Clupeoidei</taxon>
        <taxon>Clupeidae</taxon>
        <taxon>Clupea</taxon>
    </lineage>
</organism>
<dbReference type="InterPro" id="IPR000798">
    <property type="entry name" value="Ez/rad/moesin-like"/>
</dbReference>
<dbReference type="InterPro" id="IPR019748">
    <property type="entry name" value="FERM_central"/>
</dbReference>
<dbReference type="SUPFAM" id="SSF50729">
    <property type="entry name" value="PH domain-like"/>
    <property type="match status" value="1"/>
</dbReference>
<evidence type="ECO:0000256" key="1">
    <source>
        <dbReference type="ARBA" id="ARBA00022737"/>
    </source>
</evidence>
<feature type="region of interest" description="Disordered" evidence="2">
    <location>
        <begin position="1388"/>
        <end position="1506"/>
    </location>
</feature>
<dbReference type="SUPFAM" id="SSF47031">
    <property type="entry name" value="Second domain of FERM"/>
    <property type="match status" value="1"/>
</dbReference>
<feature type="compositionally biased region" description="Basic and acidic residues" evidence="2">
    <location>
        <begin position="1259"/>
        <end position="1281"/>
    </location>
</feature>
<evidence type="ECO:0000313" key="7">
    <source>
        <dbReference type="RefSeq" id="XP_031434405.1"/>
    </source>
</evidence>
<dbReference type="SMART" id="SM00295">
    <property type="entry name" value="B41"/>
    <property type="match status" value="1"/>
</dbReference>
<dbReference type="InterPro" id="IPR035963">
    <property type="entry name" value="FERM_2"/>
</dbReference>
<dbReference type="GeneID" id="105904351"/>
<feature type="compositionally biased region" description="Polar residues" evidence="2">
    <location>
        <begin position="1478"/>
        <end position="1506"/>
    </location>
</feature>
<dbReference type="SUPFAM" id="SSF56112">
    <property type="entry name" value="Protein kinase-like (PK-like)"/>
    <property type="match status" value="1"/>
</dbReference>
<feature type="domain" description="FERM" evidence="3">
    <location>
        <begin position="343"/>
        <end position="640"/>
    </location>
</feature>
<dbReference type="KEGG" id="char:105904351"/>
<feature type="region of interest" description="Disordered" evidence="2">
    <location>
        <begin position="691"/>
        <end position="732"/>
    </location>
</feature>
<dbReference type="CDD" id="cd14473">
    <property type="entry name" value="FERM_B-lobe"/>
    <property type="match status" value="1"/>
</dbReference>
<feature type="domain" description="KIND" evidence="5">
    <location>
        <begin position="6"/>
        <end position="188"/>
    </location>
</feature>
<dbReference type="PROSITE" id="PS51377">
    <property type="entry name" value="KIND"/>
    <property type="match status" value="1"/>
</dbReference>
<dbReference type="InterPro" id="IPR036034">
    <property type="entry name" value="PDZ_sf"/>
</dbReference>
<dbReference type="Gene3D" id="2.30.42.10">
    <property type="match status" value="3"/>
</dbReference>
<dbReference type="InterPro" id="IPR052074">
    <property type="entry name" value="NonRcpt_TyrProt_Phosphatase"/>
</dbReference>
<dbReference type="OrthoDB" id="165498at2759"/>
<dbReference type="InterPro" id="IPR019749">
    <property type="entry name" value="Band_41_domain"/>
</dbReference>
<protein>
    <submittedName>
        <fullName evidence="7">Tyrosine-protein phosphatase non-receptor type 13</fullName>
    </submittedName>
</protein>
<dbReference type="InterPro" id="IPR011993">
    <property type="entry name" value="PH-like_dom_sf"/>
</dbReference>
<dbReference type="Gene3D" id="1.20.80.10">
    <property type="match status" value="1"/>
</dbReference>
<dbReference type="SMART" id="SM00750">
    <property type="entry name" value="KIND"/>
    <property type="match status" value="1"/>
</dbReference>
<dbReference type="PANTHER" id="PTHR46900:SF4">
    <property type="entry name" value="FERM AND PDZ DOMAIN CONTAINING 2"/>
    <property type="match status" value="1"/>
</dbReference>
<feature type="domain" description="PDZ" evidence="4">
    <location>
        <begin position="960"/>
        <end position="1045"/>
    </location>
</feature>
<evidence type="ECO:0000256" key="2">
    <source>
        <dbReference type="SAM" id="MobiDB-lite"/>
    </source>
</evidence>
<feature type="compositionally biased region" description="Basic and acidic residues" evidence="2">
    <location>
        <begin position="695"/>
        <end position="732"/>
    </location>
</feature>
<name>A0A6P8GHN0_CLUHA</name>
<accession>A0A6P8GHN0</accession>
<feature type="region of interest" description="Disordered" evidence="2">
    <location>
        <begin position="1259"/>
        <end position="1376"/>
    </location>
</feature>
<dbReference type="InterPro" id="IPR011009">
    <property type="entry name" value="Kinase-like_dom_sf"/>
</dbReference>
<dbReference type="PRINTS" id="PR00935">
    <property type="entry name" value="BAND41"/>
</dbReference>
<dbReference type="InterPro" id="IPR014352">
    <property type="entry name" value="FERM/acyl-CoA-bd_prot_sf"/>
</dbReference>
<dbReference type="PROSITE" id="PS50106">
    <property type="entry name" value="PDZ"/>
    <property type="match status" value="3"/>
</dbReference>
<feature type="domain" description="PDZ" evidence="4">
    <location>
        <begin position="1100"/>
        <end position="1193"/>
    </location>
</feature>
<dbReference type="PANTHER" id="PTHR46900">
    <property type="entry name" value="TYROSINE-PROTEIN PHOSPHATASE NON-RECEPTOR TYPE 13"/>
    <property type="match status" value="1"/>
</dbReference>
<dbReference type="PRINTS" id="PR00661">
    <property type="entry name" value="ERMFAMILY"/>
</dbReference>
<evidence type="ECO:0000259" key="5">
    <source>
        <dbReference type="PROSITE" id="PS51377"/>
    </source>
</evidence>